<proteinExistence type="predicted"/>
<evidence type="ECO:0000313" key="1">
    <source>
        <dbReference type="EMBL" id="ADK82973.1"/>
    </source>
</evidence>
<dbReference type="KEGG" id="ssm:Spirs_3888"/>
<accession>E1R904</accession>
<dbReference type="Proteomes" id="UP000002318">
    <property type="component" value="Chromosome"/>
</dbReference>
<organism evidence="1 2">
    <name type="scientific">Sediminispirochaeta smaragdinae (strain DSM 11293 / JCM 15392 / SEBR 4228)</name>
    <name type="common">Spirochaeta smaragdinae</name>
    <dbReference type="NCBI Taxonomy" id="573413"/>
    <lineage>
        <taxon>Bacteria</taxon>
        <taxon>Pseudomonadati</taxon>
        <taxon>Spirochaetota</taxon>
        <taxon>Spirochaetia</taxon>
        <taxon>Spirochaetales</taxon>
        <taxon>Spirochaetaceae</taxon>
        <taxon>Sediminispirochaeta</taxon>
    </lineage>
</organism>
<dbReference type="AlphaFoldDB" id="E1R904"/>
<dbReference type="eggNOG" id="ENOG5033VTW">
    <property type="taxonomic scope" value="Bacteria"/>
</dbReference>
<dbReference type="OrthoDB" id="366784at2"/>
<sequence length="412" mass="44738">MKRRQGSLGAMACRRARLLGHGLIIATLFMVVAMPIFAEPVFSGILTTTLDTVAGAGEASDFSYGTEQYANVRMRSSLGDRAVVQAAVNLIAATGSGAETLLYSNDRAESSTDDENYVAKLELERLYAQIRGEVTDIELGLMRIAFGYGQAFRPTDFLNPPNPLLPDARPRGSLGGTLAFYPSDLTKILFFSAGGVDPLETAGDGLLFGASGENHWSNVSVQLLYAFQAPDEEYWMGFHRGGVSLKLDTAVGIVLDALYGFDPADPEGWTGLEAALGVDASLFDGDLYAVVQYLFHGPGYLGHSQSIRELDAAELNSEELSDYSRRNYLYAQGIYSLDDYTRVNFSFLFTPDDFSCSPAMGFEYEPFQGCTLAMTGRLSLDGEFLSSGERGELGPIFTGTYGSVHTTFTLRF</sequence>
<dbReference type="HOGENOM" id="CLU_667145_0_0_12"/>
<dbReference type="STRING" id="573413.Spirs_3888"/>
<evidence type="ECO:0000313" key="2">
    <source>
        <dbReference type="Proteomes" id="UP000002318"/>
    </source>
</evidence>
<name>E1R904_SEDSS</name>
<protein>
    <submittedName>
        <fullName evidence="1">Uncharacterized protein</fullName>
    </submittedName>
</protein>
<gene>
    <name evidence="1" type="ordered locus">Spirs_3888</name>
</gene>
<reference evidence="1 2" key="1">
    <citation type="journal article" date="2010" name="Stand. Genomic Sci.">
        <title>Complete genome sequence of Spirochaeta smaragdinae type strain (SEBR 4228).</title>
        <authorList>
            <person name="Mavromatis K."/>
            <person name="Yasawong M."/>
            <person name="Chertkov O."/>
            <person name="Lapidus A."/>
            <person name="Lucas S."/>
            <person name="Nolan M."/>
            <person name="Del Rio T.G."/>
            <person name="Tice H."/>
            <person name="Cheng J.F."/>
            <person name="Pitluck S."/>
            <person name="Liolios K."/>
            <person name="Ivanova N."/>
            <person name="Tapia R."/>
            <person name="Han C."/>
            <person name="Bruce D."/>
            <person name="Goodwin L."/>
            <person name="Pati A."/>
            <person name="Chen A."/>
            <person name="Palaniappan K."/>
            <person name="Land M."/>
            <person name="Hauser L."/>
            <person name="Chang Y.J."/>
            <person name="Jeffries C.D."/>
            <person name="Detter J.C."/>
            <person name="Rohde M."/>
            <person name="Brambilla E."/>
            <person name="Spring S."/>
            <person name="Goker M."/>
            <person name="Sikorski J."/>
            <person name="Woyke T."/>
            <person name="Bristow J."/>
            <person name="Eisen J.A."/>
            <person name="Markowitz V."/>
            <person name="Hugenholtz P."/>
            <person name="Klenk H.P."/>
            <person name="Kyrpides N.C."/>
        </authorList>
    </citation>
    <scope>NUCLEOTIDE SEQUENCE [LARGE SCALE GENOMIC DNA]</scope>
    <source>
        <strain evidence="2">DSM 11293 / JCM 15392 / SEBR 4228</strain>
    </source>
</reference>
<keyword evidence="2" id="KW-1185">Reference proteome</keyword>
<dbReference type="RefSeq" id="WP_013256432.1">
    <property type="nucleotide sequence ID" value="NC_014364.1"/>
</dbReference>
<dbReference type="EMBL" id="CP002116">
    <property type="protein sequence ID" value="ADK82973.1"/>
    <property type="molecule type" value="Genomic_DNA"/>
</dbReference>